<evidence type="ECO:0000313" key="5">
    <source>
        <dbReference type="Proteomes" id="UP001242995"/>
    </source>
</evidence>
<dbReference type="Gene3D" id="3.10.180.10">
    <property type="entry name" value="2,3-Dihydroxybiphenyl 1,2-Dioxygenase, domain 1"/>
    <property type="match status" value="1"/>
</dbReference>
<evidence type="ECO:0000313" key="4">
    <source>
        <dbReference type="Proteomes" id="UP001230951"/>
    </source>
</evidence>
<dbReference type="GO" id="GO:0016829">
    <property type="term" value="F:lyase activity"/>
    <property type="evidence" value="ECO:0007669"/>
    <property type="project" value="UniProtKB-KW"/>
</dbReference>
<keyword evidence="2" id="KW-0456">Lyase</keyword>
<dbReference type="Proteomes" id="UP001242995">
    <property type="component" value="Unassembled WGS sequence"/>
</dbReference>
<evidence type="ECO:0000259" key="1">
    <source>
        <dbReference type="PROSITE" id="PS51819"/>
    </source>
</evidence>
<evidence type="ECO:0000313" key="3">
    <source>
        <dbReference type="EMBL" id="MDQ0181348.1"/>
    </source>
</evidence>
<dbReference type="EMBL" id="JAUSTF010000005">
    <property type="protein sequence ID" value="MDQ0181348.1"/>
    <property type="molecule type" value="Genomic_DNA"/>
</dbReference>
<dbReference type="PANTHER" id="PTHR33993">
    <property type="entry name" value="GLYOXALASE-RELATED"/>
    <property type="match status" value="1"/>
</dbReference>
<dbReference type="SUPFAM" id="SSF54593">
    <property type="entry name" value="Glyoxalase/Bleomycin resistance protein/Dihydroxybiphenyl dioxygenase"/>
    <property type="match status" value="1"/>
</dbReference>
<dbReference type="InterPro" id="IPR037523">
    <property type="entry name" value="VOC_core"/>
</dbReference>
<dbReference type="InterPro" id="IPR004360">
    <property type="entry name" value="Glyas_Fos-R_dOase_dom"/>
</dbReference>
<dbReference type="InterPro" id="IPR029068">
    <property type="entry name" value="Glyas_Bleomycin-R_OHBP_Dase"/>
</dbReference>
<comment type="caution">
    <text evidence="2">The sequence shown here is derived from an EMBL/GenBank/DDBJ whole genome shotgun (WGS) entry which is preliminary data.</text>
</comment>
<proteinExistence type="predicted"/>
<name>A0AAW8DA29_9MICC</name>
<protein>
    <submittedName>
        <fullName evidence="2">Catechol 2,3-dioxygenase-like lactoylglutathione lyase family enzyme</fullName>
    </submittedName>
</protein>
<gene>
    <name evidence="2" type="ORF">J2S90_002111</name>
    <name evidence="3" type="ORF">J2S93_002779</name>
</gene>
<dbReference type="Proteomes" id="UP001230951">
    <property type="component" value="Unassembled WGS sequence"/>
</dbReference>
<organism evidence="2 5">
    <name type="scientific">Arthrobacter bambusae</name>
    <dbReference type="NCBI Taxonomy" id="1338426"/>
    <lineage>
        <taxon>Bacteria</taxon>
        <taxon>Bacillati</taxon>
        <taxon>Actinomycetota</taxon>
        <taxon>Actinomycetes</taxon>
        <taxon>Micrococcales</taxon>
        <taxon>Micrococcaceae</taxon>
        <taxon>Arthrobacter</taxon>
    </lineage>
</organism>
<dbReference type="AlphaFoldDB" id="A0AAW8DA29"/>
<evidence type="ECO:0000313" key="2">
    <source>
        <dbReference type="EMBL" id="MDP9905152.1"/>
    </source>
</evidence>
<keyword evidence="4" id="KW-1185">Reference proteome</keyword>
<sequence>MISATMVVATIPVTDLERAKEFYGGILGLTVLWETPVGVRYRCGSVSEISVFKRPPTATEHTLAHFEVDDIEAVVGDLAAKGVEFLDYTEGPLATTGHIAQLGPARGAWFRDPDGNTLGIRQG</sequence>
<feature type="domain" description="VOC" evidence="1">
    <location>
        <begin position="5"/>
        <end position="123"/>
    </location>
</feature>
<reference evidence="2 4" key="1">
    <citation type="submission" date="2023-07" db="EMBL/GenBank/DDBJ databases">
        <title>Sorghum-associated microbial communities from plants grown in Nebraska, USA.</title>
        <authorList>
            <person name="Schachtman D."/>
        </authorList>
    </citation>
    <scope>NUCLEOTIDE SEQUENCE</scope>
    <source>
        <strain evidence="2">DS1006</strain>
        <strain evidence="3 4">DS1016</strain>
    </source>
</reference>
<dbReference type="InterPro" id="IPR052164">
    <property type="entry name" value="Anthracycline_SecMetBiosynth"/>
</dbReference>
<dbReference type="RefSeq" id="WP_306961103.1">
    <property type="nucleotide sequence ID" value="NZ_JAUSRG010000004.1"/>
</dbReference>
<accession>A0AAW8DA29</accession>
<dbReference type="EMBL" id="JAUSRG010000004">
    <property type="protein sequence ID" value="MDP9905152.1"/>
    <property type="molecule type" value="Genomic_DNA"/>
</dbReference>
<dbReference type="Pfam" id="PF00903">
    <property type="entry name" value="Glyoxalase"/>
    <property type="match status" value="1"/>
</dbReference>
<dbReference type="PROSITE" id="PS51819">
    <property type="entry name" value="VOC"/>
    <property type="match status" value="1"/>
</dbReference>